<comment type="caution">
    <text evidence="2">The sequence shown here is derived from an EMBL/GenBank/DDBJ whole genome shotgun (WGS) entry which is preliminary data.</text>
</comment>
<sequence>MNIPPFQTLSPKSRGDYAVINCNHLLMTQGDSATMNDVTLVTGATGFVGSAVARVLEERGHRLRLLVRPTSDRSNIAELNAELAVGDLSDPDTLAPALKGVKILFHVAADYRLWVPDPETMMKANVEGTRNLMLAALEAGVEKIIYCSSVAALGLRSDGVPADETTPVSESQVIGIYKLSKYRAEQEVLRLVREKNLPAIIVNPSTPVGPRDIKPTPTGQMILDCASGNMPAYVETGLNIVHVDDVAEGHALALERGKIGEKYILGGENIMLGDLFRMVSQIAGVKPPAVKLKQSWLYPVALVSEWLARGFGIEPRVTRETLAMSKKLMFFSSDKAKKELGYAPRPARDAVTDAIAWFRQHGRMK</sequence>
<dbReference type="InterPro" id="IPR036291">
    <property type="entry name" value="NAD(P)-bd_dom_sf"/>
</dbReference>
<dbReference type="SUPFAM" id="SSF51735">
    <property type="entry name" value="NAD(P)-binding Rossmann-fold domains"/>
    <property type="match status" value="1"/>
</dbReference>
<dbReference type="AlphaFoldDB" id="A0A829X5D5"/>
<dbReference type="Proteomes" id="UP000484858">
    <property type="component" value="Unassembled WGS sequence"/>
</dbReference>
<evidence type="ECO:0000259" key="1">
    <source>
        <dbReference type="SMART" id="SM00822"/>
    </source>
</evidence>
<dbReference type="InterPro" id="IPR051783">
    <property type="entry name" value="NAD(P)-dependent_oxidoreduct"/>
</dbReference>
<protein>
    <submittedName>
        <fullName evidence="2">Oxidoreductase</fullName>
    </submittedName>
</protein>
<proteinExistence type="predicted"/>
<organism evidence="2 3">
    <name type="scientific">Gluconobacter oxydans NBRC 3293</name>
    <dbReference type="NCBI Taxonomy" id="1315969"/>
    <lineage>
        <taxon>Bacteria</taxon>
        <taxon>Pseudomonadati</taxon>
        <taxon>Pseudomonadota</taxon>
        <taxon>Alphaproteobacteria</taxon>
        <taxon>Acetobacterales</taxon>
        <taxon>Acetobacteraceae</taxon>
        <taxon>Gluconobacter</taxon>
    </lineage>
</organism>
<dbReference type="InterPro" id="IPR001509">
    <property type="entry name" value="Epimerase_deHydtase"/>
</dbReference>
<feature type="domain" description="Ketoreductase" evidence="1">
    <location>
        <begin position="37"/>
        <end position="249"/>
    </location>
</feature>
<dbReference type="Pfam" id="PF01370">
    <property type="entry name" value="Epimerase"/>
    <property type="match status" value="1"/>
</dbReference>
<dbReference type="GO" id="GO:0005737">
    <property type="term" value="C:cytoplasm"/>
    <property type="evidence" value="ECO:0007669"/>
    <property type="project" value="TreeGrafter"/>
</dbReference>
<evidence type="ECO:0000313" key="2">
    <source>
        <dbReference type="EMBL" id="GEM18030.1"/>
    </source>
</evidence>
<dbReference type="SMART" id="SM00822">
    <property type="entry name" value="PKS_KR"/>
    <property type="match status" value="1"/>
</dbReference>
<dbReference type="EMBL" id="BARJ01000012">
    <property type="protein sequence ID" value="GEM18030.1"/>
    <property type="molecule type" value="Genomic_DNA"/>
</dbReference>
<dbReference type="InterPro" id="IPR057326">
    <property type="entry name" value="KR_dom"/>
</dbReference>
<evidence type="ECO:0000313" key="3">
    <source>
        <dbReference type="Proteomes" id="UP000484858"/>
    </source>
</evidence>
<dbReference type="GO" id="GO:0004029">
    <property type="term" value="F:aldehyde dehydrogenase (NAD+) activity"/>
    <property type="evidence" value="ECO:0007669"/>
    <property type="project" value="TreeGrafter"/>
</dbReference>
<gene>
    <name evidence="2" type="ORF">NBRC3293_2527</name>
</gene>
<dbReference type="PANTHER" id="PTHR48079">
    <property type="entry name" value="PROTEIN YEEZ"/>
    <property type="match status" value="1"/>
</dbReference>
<dbReference type="NCBIfam" id="TIGR03466">
    <property type="entry name" value="HpnA"/>
    <property type="match status" value="1"/>
</dbReference>
<dbReference type="CDD" id="cd05228">
    <property type="entry name" value="AR_FR_like_1_SDR_e"/>
    <property type="match status" value="1"/>
</dbReference>
<dbReference type="Gene3D" id="3.40.50.720">
    <property type="entry name" value="NAD(P)-binding Rossmann-like Domain"/>
    <property type="match status" value="1"/>
</dbReference>
<dbReference type="PANTHER" id="PTHR48079:SF6">
    <property type="entry name" value="NAD(P)-BINDING DOMAIN-CONTAINING PROTEIN-RELATED"/>
    <property type="match status" value="1"/>
</dbReference>
<accession>A0A829X5D5</accession>
<dbReference type="InterPro" id="IPR017829">
    <property type="entry name" value="Hopanoid-assoc_sugar_epimerase"/>
</dbReference>
<reference evidence="2 3" key="1">
    <citation type="submission" date="2013-04" db="EMBL/GenBank/DDBJ databases">
        <title>Gluconobacter oxydans NBRC 3293 whole genome sequence.</title>
        <authorList>
            <person name="Matsutani M."/>
            <person name="Yakushi T."/>
            <person name="Matsushita K."/>
        </authorList>
    </citation>
    <scope>NUCLEOTIDE SEQUENCE [LARGE SCALE GENOMIC DNA]</scope>
    <source>
        <strain evidence="2 3">NBRC 3293</strain>
    </source>
</reference>
<name>A0A829X5D5_GLUOY</name>